<comment type="subcellular location">
    <subcellularLocation>
        <location evidence="1 7">Cytoplasm</location>
    </subcellularLocation>
</comment>
<dbReference type="STRING" id="295108.HT99x_01401"/>
<comment type="similarity">
    <text evidence="2 7">Belongs to the methyltransferase superfamily. L-isoaspartyl/D-aspartyl protein methyltransferase family.</text>
</comment>
<dbReference type="AlphaFoldDB" id="A0A0Q9YLW7"/>
<protein>
    <recommendedName>
        <fullName evidence="7">Protein-L-isoaspartate O-methyltransferase</fullName>
        <ecNumber evidence="7">2.1.1.77</ecNumber>
    </recommendedName>
    <alternativeName>
        <fullName evidence="7">L-isoaspartyl protein carboxyl methyltransferase</fullName>
    </alternativeName>
    <alternativeName>
        <fullName evidence="7">Protein L-isoaspartyl methyltransferase</fullName>
    </alternativeName>
    <alternativeName>
        <fullName evidence="7">Protein-beta-aspartate methyltransferase</fullName>
        <shortName evidence="7">PIMT</shortName>
    </alternativeName>
</protein>
<keyword evidence="10" id="KW-1185">Reference proteome</keyword>
<reference evidence="9" key="3">
    <citation type="submission" date="2021-06" db="EMBL/GenBank/DDBJ databases">
        <title>Genomic Description and Analysis of Intracellular Bacteria, Candidatus Berkiella cookevillensis and Candidatus Berkiella aquae.</title>
        <authorList>
            <person name="Kidane D.T."/>
            <person name="Mehari Y.T."/>
            <person name="Rice F.C."/>
            <person name="Arivett B.A."/>
            <person name="Farone A.L."/>
            <person name="Berk S.G."/>
            <person name="Farone M.B."/>
        </authorList>
    </citation>
    <scope>NUCLEOTIDE SEQUENCE</scope>
    <source>
        <strain evidence="9">HT99</strain>
    </source>
</reference>
<comment type="function">
    <text evidence="7">Catalyzes the methyl esterification of L-isoaspartyl residues in peptides and proteins that result from spontaneous decomposition of normal L-aspartyl and L-asparaginyl residues. It plays a role in the repair and/or degradation of damaged proteins.</text>
</comment>
<dbReference type="RefSeq" id="WP_075066025.1">
    <property type="nucleotide sequence ID" value="NZ_LKAJ02000001.1"/>
</dbReference>
<dbReference type="NCBIfam" id="TIGR00080">
    <property type="entry name" value="pimt"/>
    <property type="match status" value="1"/>
</dbReference>
<dbReference type="GO" id="GO:0032259">
    <property type="term" value="P:methylation"/>
    <property type="evidence" value="ECO:0007669"/>
    <property type="project" value="UniProtKB-KW"/>
</dbReference>
<dbReference type="PROSITE" id="PS01279">
    <property type="entry name" value="PCMT"/>
    <property type="match status" value="1"/>
</dbReference>
<evidence type="ECO:0000256" key="4">
    <source>
        <dbReference type="ARBA" id="ARBA00022603"/>
    </source>
</evidence>
<proteinExistence type="inferred from homology"/>
<dbReference type="GO" id="GO:0005737">
    <property type="term" value="C:cytoplasm"/>
    <property type="evidence" value="ECO:0007669"/>
    <property type="project" value="UniProtKB-SubCell"/>
</dbReference>
<dbReference type="FunFam" id="3.40.50.150:FF:000010">
    <property type="entry name" value="Protein-L-isoaspartate O-methyltransferase"/>
    <property type="match status" value="1"/>
</dbReference>
<dbReference type="InterPro" id="IPR029063">
    <property type="entry name" value="SAM-dependent_MTases_sf"/>
</dbReference>
<dbReference type="Gene3D" id="3.40.50.150">
    <property type="entry name" value="Vaccinia Virus protein VP39"/>
    <property type="match status" value="1"/>
</dbReference>
<keyword evidence="6 7" id="KW-0949">S-adenosyl-L-methionine</keyword>
<evidence type="ECO:0000313" key="8">
    <source>
        <dbReference type="EMBL" id="KRG21648.1"/>
    </source>
</evidence>
<name>A0A0Q9YLW7_9GAMM</name>
<dbReference type="PANTHER" id="PTHR11579:SF0">
    <property type="entry name" value="PROTEIN-L-ISOASPARTATE(D-ASPARTATE) O-METHYLTRANSFERASE"/>
    <property type="match status" value="1"/>
</dbReference>
<keyword evidence="5 7" id="KW-0808">Transferase</keyword>
<evidence type="ECO:0000256" key="6">
    <source>
        <dbReference type="ARBA" id="ARBA00022691"/>
    </source>
</evidence>
<dbReference type="PATRIC" id="fig|1590043.3.peg.1427"/>
<dbReference type="EMBL" id="LKAJ02000001">
    <property type="protein sequence ID" value="MCS5711576.1"/>
    <property type="molecule type" value="Genomic_DNA"/>
</dbReference>
<accession>A0A0Q9YLW7</accession>
<dbReference type="Pfam" id="PF01135">
    <property type="entry name" value="PCMT"/>
    <property type="match status" value="1"/>
</dbReference>
<dbReference type="EMBL" id="LKAJ01000004">
    <property type="protein sequence ID" value="KRG21648.1"/>
    <property type="molecule type" value="Genomic_DNA"/>
</dbReference>
<dbReference type="OrthoDB" id="9810066at2"/>
<gene>
    <name evidence="8" type="primary">pcm_1</name>
    <name evidence="7" type="synonym">pcm</name>
    <name evidence="9" type="ORF">HT99x_009015</name>
    <name evidence="8" type="ORF">HT99x_01401</name>
</gene>
<keyword evidence="4 7" id="KW-0489">Methyltransferase</keyword>
<dbReference type="Proteomes" id="UP000051497">
    <property type="component" value="Unassembled WGS sequence"/>
</dbReference>
<dbReference type="GO" id="GO:0004719">
    <property type="term" value="F:protein-L-isoaspartate (D-aspartate) O-methyltransferase activity"/>
    <property type="evidence" value="ECO:0007669"/>
    <property type="project" value="UniProtKB-UniRule"/>
</dbReference>
<evidence type="ECO:0000313" key="9">
    <source>
        <dbReference type="EMBL" id="MCS5711576.1"/>
    </source>
</evidence>
<comment type="catalytic activity">
    <reaction evidence="7">
        <text>[protein]-L-isoaspartate + S-adenosyl-L-methionine = [protein]-L-isoaspartate alpha-methyl ester + S-adenosyl-L-homocysteine</text>
        <dbReference type="Rhea" id="RHEA:12705"/>
        <dbReference type="Rhea" id="RHEA-COMP:12143"/>
        <dbReference type="Rhea" id="RHEA-COMP:12144"/>
        <dbReference type="ChEBI" id="CHEBI:57856"/>
        <dbReference type="ChEBI" id="CHEBI:59789"/>
        <dbReference type="ChEBI" id="CHEBI:90596"/>
        <dbReference type="ChEBI" id="CHEBI:90598"/>
        <dbReference type="EC" id="2.1.1.77"/>
    </reaction>
</comment>
<evidence type="ECO:0000256" key="1">
    <source>
        <dbReference type="ARBA" id="ARBA00004496"/>
    </source>
</evidence>
<dbReference type="CDD" id="cd02440">
    <property type="entry name" value="AdoMet_MTases"/>
    <property type="match status" value="1"/>
</dbReference>
<evidence type="ECO:0000256" key="7">
    <source>
        <dbReference type="HAMAP-Rule" id="MF_00090"/>
    </source>
</evidence>
<keyword evidence="3 7" id="KW-0963">Cytoplasm</keyword>
<dbReference type="GO" id="GO:0030091">
    <property type="term" value="P:protein repair"/>
    <property type="evidence" value="ECO:0007669"/>
    <property type="project" value="UniProtKB-UniRule"/>
</dbReference>
<dbReference type="InterPro" id="IPR000682">
    <property type="entry name" value="PCMT"/>
</dbReference>
<organism evidence="8">
    <name type="scientific">Candidatus Berkiella aquae</name>
    <dbReference type="NCBI Taxonomy" id="295108"/>
    <lineage>
        <taxon>Bacteria</taxon>
        <taxon>Pseudomonadati</taxon>
        <taxon>Pseudomonadota</taxon>
        <taxon>Gammaproteobacteria</taxon>
        <taxon>Candidatus Berkiellales</taxon>
        <taxon>Candidatus Berkiellaceae</taxon>
        <taxon>Candidatus Berkiella</taxon>
    </lineage>
</organism>
<evidence type="ECO:0000256" key="5">
    <source>
        <dbReference type="ARBA" id="ARBA00022679"/>
    </source>
</evidence>
<feature type="active site" evidence="7">
    <location>
        <position position="57"/>
    </location>
</feature>
<dbReference type="HAMAP" id="MF_00090">
    <property type="entry name" value="PIMT"/>
    <property type="match status" value="1"/>
</dbReference>
<dbReference type="NCBIfam" id="NF001453">
    <property type="entry name" value="PRK00312.1"/>
    <property type="match status" value="1"/>
</dbReference>
<evidence type="ECO:0000256" key="2">
    <source>
        <dbReference type="ARBA" id="ARBA00005369"/>
    </source>
</evidence>
<dbReference type="PANTHER" id="PTHR11579">
    <property type="entry name" value="PROTEIN-L-ISOASPARTATE O-METHYLTRANSFERASE"/>
    <property type="match status" value="1"/>
</dbReference>
<sequence length="208" mass="22677">MSEQSKLIKTLKQEGITNAKVLAVLGSIPRDAFVLPNFKKVAYANQALSIECAQTISQPYIVALMTQAILKHPHPQKVLEVGTGSGYQAAVLASLFPEVWTIERIPHLYETAKVRLTTLGYDNIHYCLGDGTLGWEEAAPFDAIIVTAAIKEVPPPLINQLAPHGLIVIPLGTPHEVQMLTLIQKQGDTLRTKILAPVAFVPLIANHH</sequence>
<evidence type="ECO:0000313" key="10">
    <source>
        <dbReference type="Proteomes" id="UP000051497"/>
    </source>
</evidence>
<dbReference type="EC" id="2.1.1.77" evidence="7"/>
<evidence type="ECO:0000256" key="3">
    <source>
        <dbReference type="ARBA" id="ARBA00022490"/>
    </source>
</evidence>
<reference evidence="9" key="2">
    <citation type="journal article" date="2016" name="Genome Announc.">
        <title>Draft Genome Sequences of Two Novel Amoeba-Resistant Intranuclear Bacteria, 'Candidatus Berkiella cookevillensis' and 'Candidatus Berkiella aquae'.</title>
        <authorList>
            <person name="Mehari Y.T."/>
            <person name="Arivett B.A."/>
            <person name="Farone A.L."/>
            <person name="Gunderson J.H."/>
            <person name="Farone M.B."/>
        </authorList>
    </citation>
    <scope>NUCLEOTIDE SEQUENCE</scope>
    <source>
        <strain evidence="9">HT99</strain>
    </source>
</reference>
<dbReference type="SUPFAM" id="SSF53335">
    <property type="entry name" value="S-adenosyl-L-methionine-dependent methyltransferases"/>
    <property type="match status" value="1"/>
</dbReference>
<reference evidence="8" key="1">
    <citation type="submission" date="2015-09" db="EMBL/GenBank/DDBJ databases">
        <title>Draft Genome Sequences of Two Novel Amoeba-resistant Intranuclear Bacteria, Candidatus Berkiella cookevillensis and Candidatus Berkiella aquae.</title>
        <authorList>
            <person name="Mehari Y.T."/>
            <person name="Arivett B.A."/>
            <person name="Farone A.L."/>
            <person name="Gunderson J.H."/>
            <person name="Farone M.B."/>
        </authorList>
    </citation>
    <scope>NUCLEOTIDE SEQUENCE [LARGE SCALE GENOMIC DNA]</scope>
    <source>
        <strain evidence="8">HT99</strain>
    </source>
</reference>
<comment type="caution">
    <text evidence="8">The sequence shown here is derived from an EMBL/GenBank/DDBJ whole genome shotgun (WGS) entry which is preliminary data.</text>
</comment>